<accession>A0AA41R7G1</accession>
<dbReference type="InterPro" id="IPR028896">
    <property type="entry name" value="GcvT/YgfZ/DmdA"/>
</dbReference>
<dbReference type="RefSeq" id="WP_246914735.1">
    <property type="nucleotide sequence ID" value="NZ_JALJRB010000040.1"/>
</dbReference>
<reference evidence="4" key="1">
    <citation type="submission" date="2022-04" db="EMBL/GenBank/DDBJ databases">
        <title>Desulfatitalea alkaliphila sp. nov., a novel anaerobic sulfate-reducing bacterium isolated from terrestrial mud volcano, Taman Peninsula, Russia.</title>
        <authorList>
            <person name="Khomyakova M.A."/>
            <person name="Merkel A.Y."/>
            <person name="Slobodkin A.I."/>
        </authorList>
    </citation>
    <scope>NUCLEOTIDE SEQUENCE</scope>
    <source>
        <strain evidence="4">M08but</strain>
    </source>
</reference>
<gene>
    <name evidence="4" type="ORF">MRX98_20820</name>
</gene>
<dbReference type="InterPro" id="IPR006222">
    <property type="entry name" value="GCVT_N"/>
</dbReference>
<evidence type="ECO:0000313" key="4">
    <source>
        <dbReference type="EMBL" id="MCJ8503031.1"/>
    </source>
</evidence>
<evidence type="ECO:0000256" key="1">
    <source>
        <dbReference type="SAM" id="MobiDB-lite"/>
    </source>
</evidence>
<dbReference type="Pfam" id="PF08669">
    <property type="entry name" value="GCV_T_C"/>
    <property type="match status" value="1"/>
</dbReference>
<feature type="domain" description="GCVT N-terminal" evidence="2">
    <location>
        <begin position="6"/>
        <end position="256"/>
    </location>
</feature>
<dbReference type="AlphaFoldDB" id="A0AA41R7G1"/>
<sequence>MTHLASIHRYRKAVMSERNGITLPASFNNEASAHGALRESILLADYSHFGLLEVSGEDRFDFLDRVVAGDLAYIREEQALYSLILDNEGYIITDIYVLCDDERYLLLSEWFTGKGLADLLGHYMKSGESVILKTRNRENGVLLVEGPYSWELMAEIFGIDVIGLPYMEFMPVEGGLLFRGGKHGEFSYKLIMEVAVLADVWKQLQEHGERYDIEVSGLDFQIAARLENPCWNPMILGKVTRCPIELQMQWAVRYDKDEFVGRDALKRRLEEGVKRRVVGFCCEESIVDVRVGSRVFHGDRIIGEVAVVGYSAFRQAVIGQAIIDNSYAYAGLGGYTIESEDEKVAISTVPVPFIGNFSFLVNPSEHSYVDPSRPKSFLDQVERQPAGEEAEI</sequence>
<dbReference type="InterPro" id="IPR027266">
    <property type="entry name" value="TrmE/GcvT-like"/>
</dbReference>
<evidence type="ECO:0000313" key="5">
    <source>
        <dbReference type="Proteomes" id="UP001165427"/>
    </source>
</evidence>
<dbReference type="SUPFAM" id="SSF101790">
    <property type="entry name" value="Aminomethyltransferase beta-barrel domain"/>
    <property type="match status" value="1"/>
</dbReference>
<organism evidence="4 5">
    <name type="scientific">Desulfatitalea alkaliphila</name>
    <dbReference type="NCBI Taxonomy" id="2929485"/>
    <lineage>
        <taxon>Bacteria</taxon>
        <taxon>Pseudomonadati</taxon>
        <taxon>Thermodesulfobacteriota</taxon>
        <taxon>Desulfobacteria</taxon>
        <taxon>Desulfobacterales</taxon>
        <taxon>Desulfosarcinaceae</taxon>
        <taxon>Desulfatitalea</taxon>
    </lineage>
</organism>
<dbReference type="PANTHER" id="PTHR43757">
    <property type="entry name" value="AMINOMETHYLTRANSFERASE"/>
    <property type="match status" value="1"/>
</dbReference>
<dbReference type="EMBL" id="JALJRB010000040">
    <property type="protein sequence ID" value="MCJ8503031.1"/>
    <property type="molecule type" value="Genomic_DNA"/>
</dbReference>
<protein>
    <submittedName>
        <fullName evidence="4">Aminomethyltransferase family protein</fullName>
    </submittedName>
</protein>
<feature type="region of interest" description="Disordered" evidence="1">
    <location>
        <begin position="371"/>
        <end position="392"/>
    </location>
</feature>
<comment type="caution">
    <text evidence="4">The sequence shown here is derived from an EMBL/GenBank/DDBJ whole genome shotgun (WGS) entry which is preliminary data.</text>
</comment>
<keyword evidence="5" id="KW-1185">Reference proteome</keyword>
<dbReference type="Proteomes" id="UP001165427">
    <property type="component" value="Unassembled WGS sequence"/>
</dbReference>
<dbReference type="InterPro" id="IPR029043">
    <property type="entry name" value="GcvT/YgfZ_C"/>
</dbReference>
<dbReference type="InterPro" id="IPR013977">
    <property type="entry name" value="GcvT_C"/>
</dbReference>
<dbReference type="Pfam" id="PF01571">
    <property type="entry name" value="GCV_T"/>
    <property type="match status" value="1"/>
</dbReference>
<dbReference type="PIRSF" id="PIRSF006487">
    <property type="entry name" value="GcvT"/>
    <property type="match status" value="1"/>
</dbReference>
<evidence type="ECO:0000259" key="3">
    <source>
        <dbReference type="Pfam" id="PF08669"/>
    </source>
</evidence>
<dbReference type="Gene3D" id="3.30.1360.120">
    <property type="entry name" value="Probable tRNA modification gtpase trme, domain 1"/>
    <property type="match status" value="1"/>
</dbReference>
<dbReference type="SUPFAM" id="SSF103025">
    <property type="entry name" value="Folate-binding domain"/>
    <property type="match status" value="1"/>
</dbReference>
<evidence type="ECO:0000259" key="2">
    <source>
        <dbReference type="Pfam" id="PF01571"/>
    </source>
</evidence>
<dbReference type="PANTHER" id="PTHR43757:SF2">
    <property type="entry name" value="AMINOMETHYLTRANSFERASE, MITOCHONDRIAL"/>
    <property type="match status" value="1"/>
</dbReference>
<name>A0AA41R7G1_9BACT</name>
<proteinExistence type="predicted"/>
<feature type="domain" description="Aminomethyltransferase C-terminal" evidence="3">
    <location>
        <begin position="275"/>
        <end position="353"/>
    </location>
</feature>